<reference evidence="3" key="1">
    <citation type="submission" date="2023-03" db="EMBL/GenBank/DDBJ databases">
        <title>Actinorhabdospora filicis NBRC 111898.</title>
        <authorList>
            <person name="Ichikawa N."/>
            <person name="Sato H."/>
            <person name="Tonouchi N."/>
        </authorList>
    </citation>
    <scope>NUCLEOTIDE SEQUENCE</scope>
    <source>
        <strain evidence="3">NBRC 111898</strain>
    </source>
</reference>
<evidence type="ECO:0000256" key="1">
    <source>
        <dbReference type="SAM" id="SignalP"/>
    </source>
</evidence>
<protein>
    <recommendedName>
        <fullName evidence="2">DUF1023 domain-containing protein</fullName>
    </recommendedName>
</protein>
<organism evidence="3 4">
    <name type="scientific">Actinorhabdospora filicis</name>
    <dbReference type="NCBI Taxonomy" id="1785913"/>
    <lineage>
        <taxon>Bacteria</taxon>
        <taxon>Bacillati</taxon>
        <taxon>Actinomycetota</taxon>
        <taxon>Actinomycetes</taxon>
        <taxon>Micromonosporales</taxon>
        <taxon>Micromonosporaceae</taxon>
        <taxon>Actinorhabdospora</taxon>
    </lineage>
</organism>
<comment type="caution">
    <text evidence="3">The sequence shown here is derived from an EMBL/GenBank/DDBJ whole genome shotgun (WGS) entry which is preliminary data.</text>
</comment>
<dbReference type="InterPro" id="IPR010427">
    <property type="entry name" value="DUF1023"/>
</dbReference>
<feature type="signal peptide" evidence="1">
    <location>
        <begin position="1"/>
        <end position="25"/>
    </location>
</feature>
<dbReference type="EMBL" id="BSTX01000001">
    <property type="protein sequence ID" value="GLZ77435.1"/>
    <property type="molecule type" value="Genomic_DNA"/>
</dbReference>
<dbReference type="SUPFAM" id="SSF53474">
    <property type="entry name" value="alpha/beta-Hydrolases"/>
    <property type="match status" value="1"/>
</dbReference>
<dbReference type="RefSeq" id="WP_285662541.1">
    <property type="nucleotide sequence ID" value="NZ_BSTX01000001.1"/>
</dbReference>
<evidence type="ECO:0000259" key="2">
    <source>
        <dbReference type="Pfam" id="PF06259"/>
    </source>
</evidence>
<gene>
    <name evidence="3" type="ORF">Afil01_22420</name>
</gene>
<dbReference type="InterPro" id="IPR029058">
    <property type="entry name" value="AB_hydrolase_fold"/>
</dbReference>
<dbReference type="Proteomes" id="UP001165079">
    <property type="component" value="Unassembled WGS sequence"/>
</dbReference>
<keyword evidence="1" id="KW-0732">Signal</keyword>
<name>A0A9W6WAA3_9ACTN</name>
<feature type="chain" id="PRO_5040878293" description="DUF1023 domain-containing protein" evidence="1">
    <location>
        <begin position="26"/>
        <end position="325"/>
    </location>
</feature>
<accession>A0A9W6WAA3</accession>
<sequence>MTRWFARIALAAVLALLWPASPAAAYEPPGADAWRTAVPALDPATASPDEVAAYFASLSPEDAGRLAAEFPGVVGNLDGAPIALRYRANGGEGLLALDERQDGRIVRVVGDLATAERIAVIVPGMSNTLANFYDGQGGVLRRSPLWQAEQLKAAANDPGLAVVAWLGYDSPENGLGIMSTVRSGRAETGGEALARFTKGLHAVRPEATISVLGHSYGTIVIAYAAPDFGPEVTDLIVVGSPGMDVGSAAELDTTARLWAGRAGDDPIANIPDVRILGFGHGVDPTDAGFGALPLDTSGIHGHDHYFEGASLRGMAAIAAGHGSAA</sequence>
<dbReference type="AlphaFoldDB" id="A0A9W6WAA3"/>
<keyword evidence="4" id="KW-1185">Reference proteome</keyword>
<dbReference type="Pfam" id="PF06259">
    <property type="entry name" value="Abhydrolase_8"/>
    <property type="match status" value="1"/>
</dbReference>
<dbReference type="Gene3D" id="3.40.50.1820">
    <property type="entry name" value="alpha/beta hydrolase"/>
    <property type="match status" value="1"/>
</dbReference>
<feature type="domain" description="DUF1023" evidence="2">
    <location>
        <begin position="98"/>
        <end position="273"/>
    </location>
</feature>
<evidence type="ECO:0000313" key="4">
    <source>
        <dbReference type="Proteomes" id="UP001165079"/>
    </source>
</evidence>
<proteinExistence type="predicted"/>
<evidence type="ECO:0000313" key="3">
    <source>
        <dbReference type="EMBL" id="GLZ77435.1"/>
    </source>
</evidence>